<evidence type="ECO:0000256" key="1">
    <source>
        <dbReference type="ARBA" id="ARBA00009934"/>
    </source>
</evidence>
<dbReference type="InterPro" id="IPR045864">
    <property type="entry name" value="aa-tRNA-synth_II/BPL/LPL"/>
</dbReference>
<feature type="compositionally biased region" description="Basic residues" evidence="3">
    <location>
        <begin position="673"/>
        <end position="685"/>
    </location>
</feature>
<feature type="domain" description="BPL/LPL catalytic" evidence="4">
    <location>
        <begin position="1004"/>
        <end position="1186"/>
    </location>
</feature>
<sequence>MHSIIDSNDASHDVNPQIPHSSAMIFFAFSLVHSAVTFARRQRLIAALARHLEAIGAVHTALICRAIAKVSQFGTHLTVQRHPHANGTLLKAPSESFLNHDDTDTVVLYRTEDREICAVPKQDPLQITDWTLFTTERSRKSVFLPNDVPRISFIATILPNPDYNGPEINTGVPSGDAASQSQPSKSTLETESQTDTQDGVIDEGLSIDASVENLSENGDIYAKNTTGVSPLLISAVSNQIAFRRRKPNEVLYETDVNNFYDIVFHWSEKALFEFNGKGIVAEIQTVQLPDIAASNAQPIQESTVPEQGSLLHASMGTLSPVRRKASSSLTLLEYLYVKDFFGDAIDDWRQKLSGTSFGTTDAWLETCSMRSGYSFYRSDSALNRAITPPESVCNGFARAFLPISPLRAAIKPPLSPTSSEPPALPVVPAYIRQLRHHADRQAERRRTCSLHCSSPRTSRPEAVPNDDSEAEPSEITEVSVNGVERSGTIDDFINGIQLCDSETTTSEPQTSITSPPSTARTSQRGKIEAELRAFVNSVPPLPPKSVKQNIIGGSSYTVPVKPFKKSSSLRARFRSKFIPTMSEALSKRFPFETRLPDADVHARKRFASLIPGSLLHQTLNDGLNARSRRRSLSPGTLSIINGLDAKTSGTGAISLVNTAALGAHSRLQADHGQRRRSCTPTRRRLFSIPGKGKEGDAKPAMKPPTILVYTANNPDLFQRIFASLRQILPKDTYTITHLTQKSLIADHWQSENAVCVLLADTKTLGDLAWSKLQGYFIHSGKIIFLCQNSLLANLTNCSSTKKQASLLRSAFGNKQASLSLGKDFEQFLKKSMKTLGKTKEVSDTFHAKDVVGGYKYSVVIHKKKDQPLLLYMENRENNASALFSDATSDQLVTGGGSVLIADALQRLGIDIAVDAEEIQLTQGYMMCEPDRLTWSMTGLGYGEEMGLTPKIYVQPSDHVQTHPDLFPTASSTILPVELVKRKTGFPSWVKFDSNLYFSNLKSKSLGKALLYIPVCESTMPISRSLLDAVPTYDGILIVAGHQTKGVGRGGNQWLCPEGCAMFTFNFNIPLMSVLGQSATFVQHILAVAIVDAVRSLVEVEDFQLSIKWPNDIYYGRQFKIGGIIVTSNISGDTMHCVIGSGLNVANSKPTVCINDMLPEASDQVLTVEEVLAEVMNKFEYYVNLFENRGKEAFLKRYYDFWLHTREEVTVQNGDTGLQERVVIRGLDHHGFLEVRSKQSGKVFSVQDNGNTFDMMKGLIRPKQV</sequence>
<feature type="region of interest" description="Disordered" evidence="3">
    <location>
        <begin position="164"/>
        <end position="200"/>
    </location>
</feature>
<dbReference type="PANTHER" id="PTHR12835:SF5">
    <property type="entry name" value="BIOTIN--PROTEIN LIGASE"/>
    <property type="match status" value="1"/>
</dbReference>
<accession>A0A7E5A226</accession>
<evidence type="ECO:0000256" key="3">
    <source>
        <dbReference type="SAM" id="MobiDB-lite"/>
    </source>
</evidence>
<dbReference type="PROSITE" id="PS51733">
    <property type="entry name" value="BPL_LPL_CATALYTIC"/>
    <property type="match status" value="1"/>
</dbReference>
<keyword evidence="5" id="KW-1185">Reference proteome</keyword>
<feature type="compositionally biased region" description="Acidic residues" evidence="3">
    <location>
        <begin position="464"/>
        <end position="474"/>
    </location>
</feature>
<reference evidence="6" key="2">
    <citation type="submission" date="2020-10" db="UniProtKB">
        <authorList>
            <consortium name="WormBaseParasite"/>
        </authorList>
    </citation>
    <scope>IDENTIFICATION</scope>
</reference>
<evidence type="ECO:0000313" key="6">
    <source>
        <dbReference type="WBParaSite" id="Pan_g910.t2"/>
    </source>
</evidence>
<feature type="region of interest" description="Disordered" evidence="3">
    <location>
        <begin position="666"/>
        <end position="699"/>
    </location>
</feature>
<evidence type="ECO:0000259" key="4">
    <source>
        <dbReference type="PROSITE" id="PS51733"/>
    </source>
</evidence>
<dbReference type="CDD" id="cd16442">
    <property type="entry name" value="BPL"/>
    <property type="match status" value="1"/>
</dbReference>
<dbReference type="GO" id="GO:0005737">
    <property type="term" value="C:cytoplasm"/>
    <property type="evidence" value="ECO:0007669"/>
    <property type="project" value="TreeGrafter"/>
</dbReference>
<feature type="region of interest" description="Disordered" evidence="3">
    <location>
        <begin position="502"/>
        <end position="523"/>
    </location>
</feature>
<reference evidence="5" key="1">
    <citation type="journal article" date="2013" name="Genetics">
        <title>The draft genome and transcriptome of Panagrellus redivivus are shaped by the harsh demands of a free-living lifestyle.</title>
        <authorList>
            <person name="Srinivasan J."/>
            <person name="Dillman A.R."/>
            <person name="Macchietto M.G."/>
            <person name="Heikkinen L."/>
            <person name="Lakso M."/>
            <person name="Fracchia K.M."/>
            <person name="Antoshechkin I."/>
            <person name="Mortazavi A."/>
            <person name="Wong G."/>
            <person name="Sternberg P.W."/>
        </authorList>
    </citation>
    <scope>NUCLEOTIDE SEQUENCE [LARGE SCALE GENOMIC DNA]</scope>
    <source>
        <strain evidence="5">MT8872</strain>
    </source>
</reference>
<feature type="region of interest" description="Disordered" evidence="3">
    <location>
        <begin position="438"/>
        <end position="476"/>
    </location>
</feature>
<comment type="similarity">
    <text evidence="1">Belongs to the biotin--protein ligase family.</text>
</comment>
<dbReference type="NCBIfam" id="TIGR00121">
    <property type="entry name" value="birA_ligase"/>
    <property type="match status" value="1"/>
</dbReference>
<dbReference type="WBParaSite" id="Pan_g910.t2">
    <property type="protein sequence ID" value="Pan_g910.t2"/>
    <property type="gene ID" value="Pan_g910"/>
</dbReference>
<dbReference type="Gene3D" id="3.30.930.10">
    <property type="entry name" value="Bira Bifunctional Protein, Domain 2"/>
    <property type="match status" value="1"/>
</dbReference>
<proteinExistence type="inferred from homology"/>
<evidence type="ECO:0000313" key="5">
    <source>
        <dbReference type="Proteomes" id="UP000492821"/>
    </source>
</evidence>
<dbReference type="SUPFAM" id="SSF55681">
    <property type="entry name" value="Class II aaRS and biotin synthetases"/>
    <property type="match status" value="1"/>
</dbReference>
<dbReference type="GO" id="GO:0004077">
    <property type="term" value="F:biotin--[biotin carboxyl-carrier protein] ligase activity"/>
    <property type="evidence" value="ECO:0007669"/>
    <property type="project" value="InterPro"/>
</dbReference>
<dbReference type="AlphaFoldDB" id="A0A7E5A226"/>
<dbReference type="PANTHER" id="PTHR12835">
    <property type="entry name" value="BIOTIN PROTEIN LIGASE"/>
    <property type="match status" value="1"/>
</dbReference>
<protein>
    <submittedName>
        <fullName evidence="6">BPL/LPL catalytic domain-containing protein</fullName>
    </submittedName>
</protein>
<keyword evidence="2" id="KW-0436">Ligase</keyword>
<organism evidence="5 6">
    <name type="scientific">Panagrellus redivivus</name>
    <name type="common">Microworm</name>
    <dbReference type="NCBI Taxonomy" id="6233"/>
    <lineage>
        <taxon>Eukaryota</taxon>
        <taxon>Metazoa</taxon>
        <taxon>Ecdysozoa</taxon>
        <taxon>Nematoda</taxon>
        <taxon>Chromadorea</taxon>
        <taxon>Rhabditida</taxon>
        <taxon>Tylenchina</taxon>
        <taxon>Panagrolaimomorpha</taxon>
        <taxon>Panagrolaimoidea</taxon>
        <taxon>Panagrolaimidae</taxon>
        <taxon>Panagrellus</taxon>
    </lineage>
</organism>
<dbReference type="InterPro" id="IPR004143">
    <property type="entry name" value="BPL_LPL_catalytic"/>
</dbReference>
<evidence type="ECO:0000256" key="2">
    <source>
        <dbReference type="ARBA" id="ARBA00022598"/>
    </source>
</evidence>
<dbReference type="Pfam" id="PF03099">
    <property type="entry name" value="BPL_LplA_LipB"/>
    <property type="match status" value="1"/>
</dbReference>
<dbReference type="Proteomes" id="UP000492821">
    <property type="component" value="Unassembled WGS sequence"/>
</dbReference>
<dbReference type="InterPro" id="IPR004408">
    <property type="entry name" value="Biotin_CoA_COase_ligase"/>
</dbReference>
<name>A0A7E5A226_PANRE</name>
<feature type="compositionally biased region" description="Polar residues" evidence="3">
    <location>
        <begin position="177"/>
        <end position="197"/>
    </location>
</feature>